<dbReference type="PRINTS" id="PR02071">
    <property type="entry name" value="PPDPFACTOR"/>
</dbReference>
<dbReference type="Ensembl" id="ENSSSUT00005027965.1">
    <property type="protein sequence ID" value="ENSSSUP00005024424.1"/>
    <property type="gene ID" value="ENSSSUG00005015919.1"/>
</dbReference>
<dbReference type="InterPro" id="IPR026754">
    <property type="entry name" value="PPDPF"/>
</dbReference>
<feature type="region of interest" description="Disordered" evidence="2">
    <location>
        <begin position="38"/>
        <end position="87"/>
    </location>
</feature>
<accession>A0A673UJ26</accession>
<protein>
    <recommendedName>
        <fullName evidence="6">Pancreatic progenitor cell differentiation and proliferation factor</fullName>
    </recommendedName>
</protein>
<reference evidence="4" key="3">
    <citation type="submission" date="2025-09" db="UniProtKB">
        <authorList>
            <consortium name="Ensembl"/>
        </authorList>
    </citation>
    <scope>IDENTIFICATION</scope>
</reference>
<name>A0A673UJ26_SURSU</name>
<feature type="region of interest" description="Disordered" evidence="2">
    <location>
        <begin position="171"/>
        <end position="213"/>
    </location>
</feature>
<dbReference type="Proteomes" id="UP000472268">
    <property type="component" value="Chromosome 12"/>
</dbReference>
<comment type="similarity">
    <text evidence="1">Belongs to the PPDPF family.</text>
</comment>
<evidence type="ECO:0000256" key="3">
    <source>
        <dbReference type="SAM" id="SignalP"/>
    </source>
</evidence>
<sequence>MRLIGGRVRACALRARFGCGAVLGCLLCKWAPLPSVPVPVPATRDRAPRPARGRRQGEDPGGASVGSARVGGGKRPRAPRPAGQTDWRTEGFHQPTSDSMAAIPSSGSLVATHDYYRRRLGSTSSNSSCGSAEYPGEAVPHHPGLPKADPGHWWASFFFGKSTLPFMATVLESPERSESPQASSGSIPCDPALEAMRKQPGGQPGTANTGPQS</sequence>
<feature type="chain" id="PRO_5025507449" description="Pancreatic progenitor cell differentiation and proliferation factor" evidence="3">
    <location>
        <begin position="25"/>
        <end position="213"/>
    </location>
</feature>
<gene>
    <name evidence="4" type="primary">PPDPF</name>
</gene>
<dbReference type="GO" id="GO:0030154">
    <property type="term" value="P:cell differentiation"/>
    <property type="evidence" value="ECO:0007669"/>
    <property type="project" value="InterPro"/>
</dbReference>
<evidence type="ECO:0000313" key="4">
    <source>
        <dbReference type="Ensembl" id="ENSSSUP00005024424.1"/>
    </source>
</evidence>
<reference evidence="4" key="2">
    <citation type="submission" date="2025-08" db="UniProtKB">
        <authorList>
            <consortium name="Ensembl"/>
        </authorList>
    </citation>
    <scope>IDENTIFICATION</scope>
</reference>
<proteinExistence type="inferred from homology"/>
<evidence type="ECO:0000256" key="2">
    <source>
        <dbReference type="SAM" id="MobiDB-lite"/>
    </source>
</evidence>
<keyword evidence="5" id="KW-1185">Reference proteome</keyword>
<dbReference type="PANTHER" id="PTHR14572">
    <property type="entry name" value="PANCREATIC PROGENITOR CELL DIFFERENTIATION AND PROLIFERATION FACTOR"/>
    <property type="match status" value="1"/>
</dbReference>
<keyword evidence="3" id="KW-0732">Signal</keyword>
<evidence type="ECO:0008006" key="6">
    <source>
        <dbReference type="Google" id="ProtNLM"/>
    </source>
</evidence>
<reference evidence="4 5" key="1">
    <citation type="submission" date="2019-05" db="EMBL/GenBank/DDBJ databases">
        <title>A Chromosome-scale Meerkat (S. suricatta) Genome Assembly.</title>
        <authorList>
            <person name="Dudchenko O."/>
            <person name="Lieberman Aiden E."/>
            <person name="Tung J."/>
            <person name="Barreiro L.B."/>
            <person name="Clutton-Brock T.H."/>
        </authorList>
    </citation>
    <scope>NUCLEOTIDE SEQUENCE [LARGE SCALE GENOMIC DNA]</scope>
</reference>
<organism evidence="4 5">
    <name type="scientific">Suricata suricatta</name>
    <name type="common">Meerkat</name>
    <dbReference type="NCBI Taxonomy" id="37032"/>
    <lineage>
        <taxon>Eukaryota</taxon>
        <taxon>Metazoa</taxon>
        <taxon>Chordata</taxon>
        <taxon>Craniata</taxon>
        <taxon>Vertebrata</taxon>
        <taxon>Euteleostomi</taxon>
        <taxon>Mammalia</taxon>
        <taxon>Eutheria</taxon>
        <taxon>Laurasiatheria</taxon>
        <taxon>Carnivora</taxon>
        <taxon>Feliformia</taxon>
        <taxon>Herpestidae</taxon>
        <taxon>Suricata</taxon>
    </lineage>
</organism>
<feature type="compositionally biased region" description="Gly residues" evidence="2">
    <location>
        <begin position="59"/>
        <end position="71"/>
    </location>
</feature>
<evidence type="ECO:0000256" key="1">
    <source>
        <dbReference type="ARBA" id="ARBA00006609"/>
    </source>
</evidence>
<evidence type="ECO:0000313" key="5">
    <source>
        <dbReference type="Proteomes" id="UP000472268"/>
    </source>
</evidence>
<feature type="signal peptide" evidence="3">
    <location>
        <begin position="1"/>
        <end position="24"/>
    </location>
</feature>
<dbReference type="Pfam" id="PF15060">
    <property type="entry name" value="PPDFL"/>
    <property type="match status" value="1"/>
</dbReference>
<dbReference type="AlphaFoldDB" id="A0A673UJ26"/>